<dbReference type="InterPro" id="IPR020616">
    <property type="entry name" value="Thiolase_N"/>
</dbReference>
<dbReference type="PANTHER" id="PTHR18919:SF107">
    <property type="entry name" value="ACETYL-COA ACETYLTRANSFERASE, CYTOSOLIC"/>
    <property type="match status" value="1"/>
</dbReference>
<dbReference type="SUPFAM" id="SSF53901">
    <property type="entry name" value="Thiolase-like"/>
    <property type="match status" value="2"/>
</dbReference>
<dbReference type="PROSITE" id="PS00099">
    <property type="entry name" value="THIOLASE_3"/>
    <property type="match status" value="1"/>
</dbReference>
<dbReference type="PIRSF" id="PIRSF000429">
    <property type="entry name" value="Ac-CoA_Ac_transf"/>
    <property type="match status" value="1"/>
</dbReference>
<dbReference type="EMBL" id="JACXWY010000025">
    <property type="protein sequence ID" value="MBD3848922.1"/>
    <property type="molecule type" value="Genomic_DNA"/>
</dbReference>
<keyword evidence="3 9" id="KW-0808">Transferase</keyword>
<evidence type="ECO:0000256" key="3">
    <source>
        <dbReference type="ARBA" id="ARBA00022679"/>
    </source>
</evidence>
<evidence type="ECO:0000256" key="6">
    <source>
        <dbReference type="ARBA" id="ARBA00037924"/>
    </source>
</evidence>
<dbReference type="InterPro" id="IPR020617">
    <property type="entry name" value="Thiolase_C"/>
</dbReference>
<evidence type="ECO:0000256" key="4">
    <source>
        <dbReference type="ARBA" id="ARBA00022752"/>
    </source>
</evidence>
<evidence type="ECO:0000259" key="10">
    <source>
        <dbReference type="Pfam" id="PF00108"/>
    </source>
</evidence>
<keyword evidence="5 9" id="KW-0012">Acyltransferase</keyword>
<sequence>MADTDIVIVGAARTAVGAFNGAFANTPAHDLGAAAIKEALKRAKVEAAEVDEVVLGQVLAAGQGQNPARQAAMAAGIPQEKTAWGLNQLCGSGLRTVAIGLQQIANGDADIIVAGGMESMSLAPHASHLRAGTKMGDTKFIDTMIKDGLWDAFHGYHMGTTAENVATKYQISREEQDRFAVGSQNKAEAAQKAGRFKDEIVPFTISTRKGDVVVDSDEYPRHGATLEAMAKLKPAFSKDGTVTAGNASGLNDGAAALVIMTAKEAARRGLTPLARIASWATAGVDPAIMGTGPIPSTRKALEKAGWKVADLDLVEANEAFAAQALAVNKDLGWNPDIVNVNGGAIAIGHPIGASGARVLVTLLHEMAKRDAKKGLATLCIGGGMGVALAVER</sequence>
<feature type="active site" description="Acyl-thioester intermediate" evidence="8">
    <location>
        <position position="90"/>
    </location>
</feature>
<feature type="active site" description="Proton acceptor" evidence="8">
    <location>
        <position position="379"/>
    </location>
</feature>
<dbReference type="InterPro" id="IPR020613">
    <property type="entry name" value="Thiolase_CS"/>
</dbReference>
<dbReference type="FunFam" id="3.40.47.10:FF:000010">
    <property type="entry name" value="Acetyl-CoA acetyltransferase (Thiolase)"/>
    <property type="match status" value="1"/>
</dbReference>
<evidence type="ECO:0000256" key="1">
    <source>
        <dbReference type="ARBA" id="ARBA00004683"/>
    </source>
</evidence>
<proteinExistence type="inferred from homology"/>
<name>A0A927I2S9_9HYPH</name>
<evidence type="ECO:0000256" key="8">
    <source>
        <dbReference type="PIRSR" id="PIRSR000429-1"/>
    </source>
</evidence>
<dbReference type="InterPro" id="IPR002155">
    <property type="entry name" value="Thiolase"/>
</dbReference>
<reference evidence="12" key="1">
    <citation type="submission" date="2020-09" db="EMBL/GenBank/DDBJ databases">
        <title>Bosea spartocytisi sp. nov. a root nodule endophyte of Spartocytisus supranubius in the high mountain ecosystem fo the Teide National Park (Canary Islands, Spain).</title>
        <authorList>
            <person name="Pulido-Suarez L."/>
            <person name="Peix A."/>
            <person name="Igual J.M."/>
            <person name="Socas-Perez N."/>
            <person name="Velazquez E."/>
            <person name="Flores-Felix J.D."/>
            <person name="Leon-Barrios M."/>
        </authorList>
    </citation>
    <scope>NUCLEOTIDE SEQUENCE</scope>
    <source>
        <strain evidence="12">SSUT16</strain>
    </source>
</reference>
<organism evidence="12 13">
    <name type="scientific">Bosea spartocytisi</name>
    <dbReference type="NCBI Taxonomy" id="2773451"/>
    <lineage>
        <taxon>Bacteria</taxon>
        <taxon>Pseudomonadati</taxon>
        <taxon>Pseudomonadota</taxon>
        <taxon>Alphaproteobacteria</taxon>
        <taxon>Hyphomicrobiales</taxon>
        <taxon>Boseaceae</taxon>
        <taxon>Bosea</taxon>
    </lineage>
</organism>
<dbReference type="GO" id="GO:0042619">
    <property type="term" value="P:poly-hydroxybutyrate biosynthetic process"/>
    <property type="evidence" value="ECO:0007669"/>
    <property type="project" value="UniProtKB-KW"/>
</dbReference>
<dbReference type="Pfam" id="PF00108">
    <property type="entry name" value="Thiolase_N"/>
    <property type="match status" value="1"/>
</dbReference>
<feature type="domain" description="Thiolase N-terminal" evidence="10">
    <location>
        <begin position="6"/>
        <end position="262"/>
    </location>
</feature>
<dbReference type="Pfam" id="PF02803">
    <property type="entry name" value="Thiolase_C"/>
    <property type="match status" value="1"/>
</dbReference>
<dbReference type="RefSeq" id="WP_112765244.1">
    <property type="nucleotide sequence ID" value="NZ_JACXWY010000025.1"/>
</dbReference>
<accession>A0A927I2S9</accession>
<dbReference type="Gene3D" id="3.40.47.10">
    <property type="match status" value="2"/>
</dbReference>
<dbReference type="InterPro" id="IPR016039">
    <property type="entry name" value="Thiolase-like"/>
</dbReference>
<dbReference type="Proteomes" id="UP000619295">
    <property type="component" value="Unassembled WGS sequence"/>
</dbReference>
<evidence type="ECO:0000313" key="12">
    <source>
        <dbReference type="EMBL" id="MBD3848922.1"/>
    </source>
</evidence>
<dbReference type="PANTHER" id="PTHR18919">
    <property type="entry name" value="ACETYL-COA C-ACYLTRANSFERASE"/>
    <property type="match status" value="1"/>
</dbReference>
<comment type="pathway">
    <text evidence="6">Metabolic intermediate biosynthesis; (R)-mevalonate biosynthesis; (R)-mevalonate from acetyl-CoA: step 1/3.</text>
</comment>
<keyword evidence="13" id="KW-1185">Reference proteome</keyword>
<protein>
    <recommendedName>
        <fullName evidence="7">Beta-ketothiolase</fullName>
    </recommendedName>
</protein>
<evidence type="ECO:0000259" key="11">
    <source>
        <dbReference type="Pfam" id="PF02803"/>
    </source>
</evidence>
<evidence type="ECO:0000256" key="2">
    <source>
        <dbReference type="ARBA" id="ARBA00010982"/>
    </source>
</evidence>
<comment type="pathway">
    <text evidence="1">Biopolymer metabolism; poly-(R)-3-hydroxybutanoate biosynthesis.</text>
</comment>
<comment type="similarity">
    <text evidence="2 9">Belongs to the thiolase-like superfamily. Thiolase family.</text>
</comment>
<evidence type="ECO:0000256" key="5">
    <source>
        <dbReference type="ARBA" id="ARBA00023315"/>
    </source>
</evidence>
<evidence type="ECO:0000256" key="7">
    <source>
        <dbReference type="ARBA" id="ARBA00080155"/>
    </source>
</evidence>
<feature type="active site" description="Proton acceptor" evidence="8">
    <location>
        <position position="349"/>
    </location>
</feature>
<keyword evidence="4" id="KW-0583">PHB biosynthesis</keyword>
<dbReference type="NCBIfam" id="TIGR01930">
    <property type="entry name" value="AcCoA-C-Actrans"/>
    <property type="match status" value="1"/>
</dbReference>
<evidence type="ECO:0000313" key="13">
    <source>
        <dbReference type="Proteomes" id="UP000619295"/>
    </source>
</evidence>
<comment type="caution">
    <text evidence="12">The sequence shown here is derived from an EMBL/GenBank/DDBJ whole genome shotgun (WGS) entry which is preliminary data.</text>
</comment>
<dbReference type="CDD" id="cd00751">
    <property type="entry name" value="thiolase"/>
    <property type="match status" value="1"/>
</dbReference>
<gene>
    <name evidence="12" type="ORF">IED13_24755</name>
</gene>
<feature type="domain" description="Thiolase C-terminal" evidence="11">
    <location>
        <begin position="270"/>
        <end position="392"/>
    </location>
</feature>
<dbReference type="InterPro" id="IPR020615">
    <property type="entry name" value="Thiolase_acyl_enz_int_AS"/>
</dbReference>
<dbReference type="PROSITE" id="PS00098">
    <property type="entry name" value="THIOLASE_1"/>
    <property type="match status" value="1"/>
</dbReference>
<dbReference type="AlphaFoldDB" id="A0A927I2S9"/>
<dbReference type="InterPro" id="IPR020610">
    <property type="entry name" value="Thiolase_AS"/>
</dbReference>
<dbReference type="PROSITE" id="PS00737">
    <property type="entry name" value="THIOLASE_2"/>
    <property type="match status" value="1"/>
</dbReference>
<dbReference type="GO" id="GO:0003988">
    <property type="term" value="F:acetyl-CoA C-acyltransferase activity"/>
    <property type="evidence" value="ECO:0007669"/>
    <property type="project" value="UniProtKB-ARBA"/>
</dbReference>
<dbReference type="GO" id="GO:0044281">
    <property type="term" value="P:small molecule metabolic process"/>
    <property type="evidence" value="ECO:0007669"/>
    <property type="project" value="UniProtKB-ARBA"/>
</dbReference>
<evidence type="ECO:0000256" key="9">
    <source>
        <dbReference type="RuleBase" id="RU003557"/>
    </source>
</evidence>